<dbReference type="InterPro" id="IPR004875">
    <property type="entry name" value="DDE_SF_endonuclease_dom"/>
</dbReference>
<dbReference type="PROSITE" id="PS51253">
    <property type="entry name" value="HTH_CENPB"/>
    <property type="match status" value="1"/>
</dbReference>
<reference evidence="6" key="1">
    <citation type="submission" date="2025-08" db="UniProtKB">
        <authorList>
            <consortium name="RefSeq"/>
        </authorList>
    </citation>
    <scope>IDENTIFICATION</scope>
    <source>
        <tissue evidence="6">Whole body</tissue>
    </source>
</reference>
<evidence type="ECO:0000259" key="4">
    <source>
        <dbReference type="PROSITE" id="PS51253"/>
    </source>
</evidence>
<dbReference type="RefSeq" id="XP_025410373.1">
    <property type="nucleotide sequence ID" value="XM_025554588.1"/>
</dbReference>
<dbReference type="InterPro" id="IPR009057">
    <property type="entry name" value="Homeodomain-like_sf"/>
</dbReference>
<dbReference type="InterPro" id="IPR006600">
    <property type="entry name" value="HTH_CenpB_DNA-bd_dom"/>
</dbReference>
<dbReference type="SMART" id="SM00674">
    <property type="entry name" value="CENPB"/>
    <property type="match status" value="1"/>
</dbReference>
<dbReference type="PANTHER" id="PTHR19303">
    <property type="entry name" value="TRANSPOSON"/>
    <property type="match status" value="1"/>
</dbReference>
<evidence type="ECO:0000256" key="1">
    <source>
        <dbReference type="ARBA" id="ARBA00004123"/>
    </source>
</evidence>
<evidence type="ECO:0000313" key="6">
    <source>
        <dbReference type="RefSeq" id="XP_025410373.1"/>
    </source>
</evidence>
<proteinExistence type="predicted"/>
<keyword evidence="5" id="KW-1185">Reference proteome</keyword>
<dbReference type="OrthoDB" id="125347at2759"/>
<dbReference type="Proteomes" id="UP000694846">
    <property type="component" value="Unplaced"/>
</dbReference>
<feature type="domain" description="HTH CENPB-type" evidence="4">
    <location>
        <begin position="1"/>
        <end position="53"/>
    </location>
</feature>
<evidence type="ECO:0000256" key="2">
    <source>
        <dbReference type="ARBA" id="ARBA00023125"/>
    </source>
</evidence>
<evidence type="ECO:0000313" key="5">
    <source>
        <dbReference type="Proteomes" id="UP000694846"/>
    </source>
</evidence>
<dbReference type="PANTHER" id="PTHR19303:SF16">
    <property type="entry name" value="JERKY PROTEIN HOMOLOG-LIKE"/>
    <property type="match status" value="1"/>
</dbReference>
<dbReference type="Pfam" id="PF03221">
    <property type="entry name" value="HTH_Tnp_Tc5"/>
    <property type="match status" value="1"/>
</dbReference>
<keyword evidence="2" id="KW-0238">DNA-binding</keyword>
<gene>
    <name evidence="6" type="primary">LOC112683525</name>
</gene>
<dbReference type="InterPro" id="IPR050863">
    <property type="entry name" value="CenT-Element_Derived"/>
</dbReference>
<sequence>MQQQRRHIPISGEIICEKARLFHREITKQEDGFTASRGWLDNFKHRHGIKRLKITGEKLSWDEASIEPFRNELQLVINENNLDLEQIYNADESGLFWRMLPEHTLTSSHEKNAPGRKIIKARITFMPCANASGTYKLPLLVIETAQKPLREHLLNVNLPPKALLLLDNCPGHPSAEELRSDDGNIFAMFLPPNTTALIQPMDQNSCKLLEFGSANAHKEIVETLPFQTENKIDEVVEINDIQLSTLINQIQETCTNKMSDSQAQEWACRGADENLANHKILTDDQILQIAAKEDDIDDEDESGSISTSKVSPLKSVSALNSVLQ</sequence>
<dbReference type="GO" id="GO:0003677">
    <property type="term" value="F:DNA binding"/>
    <property type="evidence" value="ECO:0007669"/>
    <property type="project" value="UniProtKB-KW"/>
</dbReference>
<organism evidence="5 6">
    <name type="scientific">Sipha flava</name>
    <name type="common">yellow sugarcane aphid</name>
    <dbReference type="NCBI Taxonomy" id="143950"/>
    <lineage>
        <taxon>Eukaryota</taxon>
        <taxon>Metazoa</taxon>
        <taxon>Ecdysozoa</taxon>
        <taxon>Arthropoda</taxon>
        <taxon>Hexapoda</taxon>
        <taxon>Insecta</taxon>
        <taxon>Pterygota</taxon>
        <taxon>Neoptera</taxon>
        <taxon>Paraneoptera</taxon>
        <taxon>Hemiptera</taxon>
        <taxon>Sternorrhyncha</taxon>
        <taxon>Aphidomorpha</taxon>
        <taxon>Aphidoidea</taxon>
        <taxon>Aphididae</taxon>
        <taxon>Sipha</taxon>
    </lineage>
</organism>
<feature type="region of interest" description="Disordered" evidence="3">
    <location>
        <begin position="294"/>
        <end position="324"/>
    </location>
</feature>
<dbReference type="Pfam" id="PF03184">
    <property type="entry name" value="DDE_1"/>
    <property type="match status" value="1"/>
</dbReference>
<evidence type="ECO:0000256" key="3">
    <source>
        <dbReference type="SAM" id="MobiDB-lite"/>
    </source>
</evidence>
<protein>
    <submittedName>
        <fullName evidence="6">Jerky protein homolog-like</fullName>
    </submittedName>
</protein>
<dbReference type="Gene3D" id="1.10.10.60">
    <property type="entry name" value="Homeodomain-like"/>
    <property type="match status" value="1"/>
</dbReference>
<accession>A0A8B8FI40</accession>
<dbReference type="SUPFAM" id="SSF46689">
    <property type="entry name" value="Homeodomain-like"/>
    <property type="match status" value="1"/>
</dbReference>
<dbReference type="GeneID" id="112683525"/>
<comment type="subcellular location">
    <subcellularLocation>
        <location evidence="1">Nucleus</location>
    </subcellularLocation>
</comment>
<dbReference type="AlphaFoldDB" id="A0A8B8FI40"/>
<name>A0A8B8FI40_9HEMI</name>
<dbReference type="GO" id="GO:0005634">
    <property type="term" value="C:nucleus"/>
    <property type="evidence" value="ECO:0007669"/>
    <property type="project" value="UniProtKB-SubCell"/>
</dbReference>